<sequence>MTEAVQMTEEQQQQWIRKQYQVATKYLAEKGVVTKSVQLEESRYIVPILALWKITSIDDNKCWVLCGDLPSDHGSVDVALNARDALRHFSLKWQMQAENLLQAKNEEQNKFAQFLIGRADGLYKLFNDESLWQSE</sequence>
<evidence type="ECO:0000313" key="1">
    <source>
        <dbReference type="EMBL" id="OUR83049.1"/>
    </source>
</evidence>
<reference evidence="2" key="1">
    <citation type="journal article" date="2017" name="Proc. Natl. Acad. Sci. U.S.A.">
        <title>Simulation of Deepwater Horizon oil plume reveals substrate specialization within a complex community of hydrocarbon degraders.</title>
        <authorList>
            <person name="Hu P."/>
            <person name="Dubinsky E.A."/>
            <person name="Probst A.J."/>
            <person name="Wang J."/>
            <person name="Sieber C.M.K."/>
            <person name="Tom L.M."/>
            <person name="Gardinali P."/>
            <person name="Banfield J.F."/>
            <person name="Atlas R.M."/>
            <person name="Andersen G.L."/>
        </authorList>
    </citation>
    <scope>NUCLEOTIDE SEQUENCE [LARGE SCALE GENOMIC DNA]</scope>
</reference>
<name>A0A1Y5EKJ1_COLPS</name>
<evidence type="ECO:0000313" key="2">
    <source>
        <dbReference type="Proteomes" id="UP000243053"/>
    </source>
</evidence>
<comment type="caution">
    <text evidence="1">The sequence shown here is derived from an EMBL/GenBank/DDBJ whole genome shotgun (WGS) entry which is preliminary data.</text>
</comment>
<dbReference type="Pfam" id="PF16108">
    <property type="entry name" value="DUF4826"/>
    <property type="match status" value="1"/>
</dbReference>
<dbReference type="InterPro" id="IPR032251">
    <property type="entry name" value="DUF4826"/>
</dbReference>
<protein>
    <submittedName>
        <fullName evidence="1">DUF4826 domain-containing protein</fullName>
    </submittedName>
</protein>
<dbReference type="EMBL" id="MAAF01000034">
    <property type="protein sequence ID" value="OUR83049.1"/>
    <property type="molecule type" value="Genomic_DNA"/>
</dbReference>
<gene>
    <name evidence="1" type="ORF">A9Q75_05020</name>
</gene>
<dbReference type="Proteomes" id="UP000243053">
    <property type="component" value="Unassembled WGS sequence"/>
</dbReference>
<accession>A0A1Y5EKJ1</accession>
<proteinExistence type="predicted"/>
<dbReference type="AlphaFoldDB" id="A0A1Y5EKJ1"/>
<organism evidence="1 2">
    <name type="scientific">Colwellia psychrerythraea</name>
    <name type="common">Vibrio psychroerythus</name>
    <dbReference type="NCBI Taxonomy" id="28229"/>
    <lineage>
        <taxon>Bacteria</taxon>
        <taxon>Pseudomonadati</taxon>
        <taxon>Pseudomonadota</taxon>
        <taxon>Gammaproteobacteria</taxon>
        <taxon>Alteromonadales</taxon>
        <taxon>Colwelliaceae</taxon>
        <taxon>Colwellia</taxon>
    </lineage>
</organism>